<comment type="cofactor">
    <cofactor evidence="9">
        <name>Fe(2+)</name>
        <dbReference type="ChEBI" id="CHEBI:29033"/>
    </cofactor>
    <cofactor evidence="9">
        <name>Mn(2+)</name>
        <dbReference type="ChEBI" id="CHEBI:29035"/>
    </cofactor>
</comment>
<comment type="pathway">
    <text evidence="3 9">Carbohydrate metabolism; pentose and glucuronate interconversion.</text>
</comment>
<evidence type="ECO:0000256" key="2">
    <source>
        <dbReference type="ARBA" id="ARBA00002713"/>
    </source>
</evidence>
<evidence type="ECO:0000313" key="10">
    <source>
        <dbReference type="EMBL" id="ADE55791.1"/>
    </source>
</evidence>
<dbReference type="SUPFAM" id="SSF51658">
    <property type="entry name" value="Xylose isomerase-like"/>
    <property type="match status" value="1"/>
</dbReference>
<name>D5EQH7_CORAD</name>
<dbReference type="PANTHER" id="PTHR30387:SF2">
    <property type="entry name" value="MANNONATE DEHYDRATASE"/>
    <property type="match status" value="1"/>
</dbReference>
<keyword evidence="6 9" id="KW-0408">Iron</keyword>
<proteinExistence type="inferred from homology"/>
<dbReference type="UniPathway" id="UPA00246"/>
<evidence type="ECO:0000256" key="5">
    <source>
        <dbReference type="ARBA" id="ARBA00012927"/>
    </source>
</evidence>
<evidence type="ECO:0000256" key="3">
    <source>
        <dbReference type="ARBA" id="ARBA00004892"/>
    </source>
</evidence>
<keyword evidence="11" id="KW-1185">Reference proteome</keyword>
<evidence type="ECO:0000256" key="4">
    <source>
        <dbReference type="ARBA" id="ARBA00007389"/>
    </source>
</evidence>
<dbReference type="HOGENOM" id="CLU_058621_1_0_0"/>
<dbReference type="NCBIfam" id="NF003027">
    <property type="entry name" value="PRK03906.1"/>
    <property type="match status" value="2"/>
</dbReference>
<gene>
    <name evidence="9" type="primary">uxuA</name>
    <name evidence="10" type="ordered locus">Caka_2776</name>
</gene>
<evidence type="ECO:0000256" key="6">
    <source>
        <dbReference type="ARBA" id="ARBA00023004"/>
    </source>
</evidence>
<dbReference type="Proteomes" id="UP000000925">
    <property type="component" value="Chromosome"/>
</dbReference>
<dbReference type="GO" id="GO:0008198">
    <property type="term" value="F:ferrous iron binding"/>
    <property type="evidence" value="ECO:0007669"/>
    <property type="project" value="TreeGrafter"/>
</dbReference>
<evidence type="ECO:0000313" key="11">
    <source>
        <dbReference type="Proteomes" id="UP000000925"/>
    </source>
</evidence>
<dbReference type="EMBL" id="CP001998">
    <property type="protein sequence ID" value="ADE55791.1"/>
    <property type="molecule type" value="Genomic_DNA"/>
</dbReference>
<dbReference type="InterPro" id="IPR036237">
    <property type="entry name" value="Xyl_isomerase-like_sf"/>
</dbReference>
<reference evidence="10 11" key="1">
    <citation type="journal article" date="2010" name="Stand. Genomic Sci.">
        <title>Complete genome sequence of Coraliomargarita akajimensis type strain (04OKA010-24).</title>
        <authorList>
            <person name="Mavromatis K."/>
            <person name="Abt B."/>
            <person name="Brambilla E."/>
            <person name="Lapidus A."/>
            <person name="Copeland A."/>
            <person name="Deshpande S."/>
            <person name="Nolan M."/>
            <person name="Lucas S."/>
            <person name="Tice H."/>
            <person name="Cheng J.F."/>
            <person name="Han C."/>
            <person name="Detter J.C."/>
            <person name="Woyke T."/>
            <person name="Goodwin L."/>
            <person name="Pitluck S."/>
            <person name="Held B."/>
            <person name="Brettin T."/>
            <person name="Tapia R."/>
            <person name="Ivanova N."/>
            <person name="Mikhailova N."/>
            <person name="Pati A."/>
            <person name="Liolios K."/>
            <person name="Chen A."/>
            <person name="Palaniappan K."/>
            <person name="Land M."/>
            <person name="Hauser L."/>
            <person name="Chang Y.J."/>
            <person name="Jeffries C.D."/>
            <person name="Rohde M."/>
            <person name="Goker M."/>
            <person name="Bristow J."/>
            <person name="Eisen J.A."/>
            <person name="Markowitz V."/>
            <person name="Hugenholtz P."/>
            <person name="Klenk H.P."/>
            <person name="Kyrpides N.C."/>
        </authorList>
    </citation>
    <scope>NUCLEOTIDE SEQUENCE [LARGE SCALE GENOMIC DNA]</scope>
    <source>
        <strain evidence="11">DSM 45221 / IAM 15411 / JCM 23193 / KCTC 12865</strain>
    </source>
</reference>
<sequence length="349" mass="38702">MKMTMRWFGPDDPVVLSRIRQVAGVTGIVSALHDVPVGEVWALEDILKLKQAINEEGLAFDVVESIPVHEDIKLGLDTRDVYIENYCKSIENLGRAGIRTLCYNFMPVFDWTRTNLSHPYADGSSALSFNYEELQEISTSKDVVASLPGWAEVYSPERFQYLLDAFSNLGTDAMWENLEYFLERVIPVAEQAGVKMGIHPDDPPWSILGLPRIIVDGDALERLINIVDSPSNGVTLCTGSLGASLSNNLPQIIRKVGHRINFVHMRNVAVVGPKSFHEAPHISSLGSIDMYAVMKSLVKLGYDGPIRPDHGRMIWGEIGRPGYGLFDRALGASYLQGLHEAAQKTMTYA</sequence>
<dbReference type="STRING" id="583355.Caka_2776"/>
<dbReference type="RefSeq" id="WP_013044513.1">
    <property type="nucleotide sequence ID" value="NC_014008.1"/>
</dbReference>
<dbReference type="GO" id="GO:0030145">
    <property type="term" value="F:manganese ion binding"/>
    <property type="evidence" value="ECO:0007669"/>
    <property type="project" value="TreeGrafter"/>
</dbReference>
<organism evidence="10 11">
    <name type="scientific">Coraliomargarita akajimensis (strain DSM 45221 / IAM 15411 / JCM 23193 / KCTC 12865 / 04OKA010-24)</name>
    <dbReference type="NCBI Taxonomy" id="583355"/>
    <lineage>
        <taxon>Bacteria</taxon>
        <taxon>Pseudomonadati</taxon>
        <taxon>Verrucomicrobiota</taxon>
        <taxon>Opitutia</taxon>
        <taxon>Puniceicoccales</taxon>
        <taxon>Coraliomargaritaceae</taxon>
        <taxon>Coraliomargarita</taxon>
    </lineage>
</organism>
<evidence type="ECO:0000256" key="8">
    <source>
        <dbReference type="ARBA" id="ARBA00023239"/>
    </source>
</evidence>
<dbReference type="HAMAP" id="MF_00106">
    <property type="entry name" value="UxuA"/>
    <property type="match status" value="1"/>
</dbReference>
<dbReference type="GO" id="GO:0042840">
    <property type="term" value="P:D-glucuronate catabolic process"/>
    <property type="evidence" value="ECO:0007669"/>
    <property type="project" value="TreeGrafter"/>
</dbReference>
<keyword evidence="7 9" id="KW-0464">Manganese</keyword>
<protein>
    <recommendedName>
        <fullName evidence="5 9">Mannonate dehydratase</fullName>
        <ecNumber evidence="5 9">4.2.1.8</ecNumber>
    </recommendedName>
    <alternativeName>
        <fullName evidence="9">D-mannonate hydro-lyase</fullName>
    </alternativeName>
</protein>
<evidence type="ECO:0000256" key="9">
    <source>
        <dbReference type="HAMAP-Rule" id="MF_00106"/>
    </source>
</evidence>
<dbReference type="InterPro" id="IPR004628">
    <property type="entry name" value="Man_deHydtase"/>
</dbReference>
<dbReference type="AlphaFoldDB" id="D5EQH7"/>
<evidence type="ECO:0000256" key="1">
    <source>
        <dbReference type="ARBA" id="ARBA00001794"/>
    </source>
</evidence>
<dbReference type="NCBIfam" id="TIGR00695">
    <property type="entry name" value="uxuA"/>
    <property type="match status" value="1"/>
</dbReference>
<dbReference type="eggNOG" id="COG1312">
    <property type="taxonomic scope" value="Bacteria"/>
</dbReference>
<comment type="catalytic activity">
    <reaction evidence="1 9">
        <text>D-mannonate = 2-dehydro-3-deoxy-D-gluconate + H2O</text>
        <dbReference type="Rhea" id="RHEA:20097"/>
        <dbReference type="ChEBI" id="CHEBI:15377"/>
        <dbReference type="ChEBI" id="CHEBI:17767"/>
        <dbReference type="ChEBI" id="CHEBI:57990"/>
        <dbReference type="EC" id="4.2.1.8"/>
    </reaction>
</comment>
<dbReference type="PANTHER" id="PTHR30387">
    <property type="entry name" value="MANNONATE DEHYDRATASE"/>
    <property type="match status" value="1"/>
</dbReference>
<keyword evidence="8 9" id="KW-0456">Lyase</keyword>
<dbReference type="Gene3D" id="3.20.20.150">
    <property type="entry name" value="Divalent-metal-dependent TIM barrel enzymes"/>
    <property type="match status" value="1"/>
</dbReference>
<dbReference type="Pfam" id="PF03786">
    <property type="entry name" value="UxuA"/>
    <property type="match status" value="1"/>
</dbReference>
<evidence type="ECO:0000256" key="7">
    <source>
        <dbReference type="ARBA" id="ARBA00023211"/>
    </source>
</evidence>
<dbReference type="EC" id="4.2.1.8" evidence="5 9"/>
<dbReference type="OrthoDB" id="9780250at2"/>
<dbReference type="GO" id="GO:0008927">
    <property type="term" value="F:mannonate dehydratase activity"/>
    <property type="evidence" value="ECO:0007669"/>
    <property type="project" value="UniProtKB-UniRule"/>
</dbReference>
<comment type="similarity">
    <text evidence="4 9">Belongs to the mannonate dehydratase family.</text>
</comment>
<comment type="function">
    <text evidence="2 9">Catalyzes the dehydration of D-mannonate.</text>
</comment>
<dbReference type="KEGG" id="caa:Caka_2776"/>
<dbReference type="PIRSF" id="PIRSF016049">
    <property type="entry name" value="Man_dehyd"/>
    <property type="match status" value="1"/>
</dbReference>
<accession>D5EQH7</accession>